<dbReference type="Proteomes" id="UP000011991">
    <property type="component" value="Unassembled WGS sequence"/>
</dbReference>
<dbReference type="OrthoDB" id="9798585at2"/>
<feature type="domain" description="Cupin type-2" evidence="1">
    <location>
        <begin position="51"/>
        <end position="108"/>
    </location>
</feature>
<dbReference type="Gene3D" id="2.60.120.10">
    <property type="entry name" value="Jelly Rolls"/>
    <property type="match status" value="1"/>
</dbReference>
<accession>M5RKE3</accession>
<proteinExistence type="predicted"/>
<dbReference type="EMBL" id="ANOG01000493">
    <property type="protein sequence ID" value="EMI19676.1"/>
    <property type="molecule type" value="Genomic_DNA"/>
</dbReference>
<gene>
    <name evidence="2" type="ORF">RMSM_03415</name>
</gene>
<dbReference type="InterPro" id="IPR011051">
    <property type="entry name" value="RmlC_Cupin_sf"/>
</dbReference>
<organism evidence="2 3">
    <name type="scientific">Rhodopirellula maiorica SM1</name>
    <dbReference type="NCBI Taxonomy" id="1265738"/>
    <lineage>
        <taxon>Bacteria</taxon>
        <taxon>Pseudomonadati</taxon>
        <taxon>Planctomycetota</taxon>
        <taxon>Planctomycetia</taxon>
        <taxon>Pirellulales</taxon>
        <taxon>Pirellulaceae</taxon>
        <taxon>Novipirellula</taxon>
    </lineage>
</organism>
<name>M5RKE3_9BACT</name>
<comment type="caution">
    <text evidence="2">The sequence shown here is derived from an EMBL/GenBank/DDBJ whole genome shotgun (WGS) entry which is preliminary data.</text>
</comment>
<evidence type="ECO:0000313" key="3">
    <source>
        <dbReference type="Proteomes" id="UP000011991"/>
    </source>
</evidence>
<dbReference type="AlphaFoldDB" id="M5RKE3"/>
<dbReference type="SUPFAM" id="SSF51182">
    <property type="entry name" value="RmlC-like cupins"/>
    <property type="match status" value="1"/>
</dbReference>
<keyword evidence="3" id="KW-1185">Reference proteome</keyword>
<reference evidence="2 3" key="1">
    <citation type="journal article" date="2013" name="Mar. Genomics">
        <title>Expression of sulfatases in Rhodopirellula baltica and the diversity of sulfatases in the genus Rhodopirellula.</title>
        <authorList>
            <person name="Wegner C.E."/>
            <person name="Richter-Heitmann T."/>
            <person name="Klindworth A."/>
            <person name="Klockow C."/>
            <person name="Richter M."/>
            <person name="Achstetter T."/>
            <person name="Glockner F.O."/>
            <person name="Harder J."/>
        </authorList>
    </citation>
    <scope>NUCLEOTIDE SEQUENCE [LARGE SCALE GENOMIC DNA]</scope>
    <source>
        <strain evidence="2 3">SM1</strain>
    </source>
</reference>
<dbReference type="RefSeq" id="WP_008697990.1">
    <property type="nucleotide sequence ID" value="NZ_ANOG01000493.1"/>
</dbReference>
<dbReference type="PATRIC" id="fig|1265738.3.peg.3410"/>
<dbReference type="Pfam" id="PF07883">
    <property type="entry name" value="Cupin_2"/>
    <property type="match status" value="1"/>
</dbReference>
<protein>
    <submittedName>
        <fullName evidence="2">Phosphoribosylaminoimidazole carboxylase ATPase subunit</fullName>
    </submittedName>
</protein>
<evidence type="ECO:0000259" key="1">
    <source>
        <dbReference type="Pfam" id="PF07883"/>
    </source>
</evidence>
<dbReference type="CDD" id="cd06981">
    <property type="entry name" value="cupin_reut_a1446"/>
    <property type="match status" value="1"/>
</dbReference>
<dbReference type="InterPro" id="IPR013096">
    <property type="entry name" value="Cupin_2"/>
</dbReference>
<sequence length="111" mass="12217">MPKPSAANLFSELPASLAAELVNVLVETPTIRIERIVSTGQCSEPGFWYDQEQSEWVIVLKGEAQLCFADGTPAKTLCPGDHLVIPAHQKHRIEWTSASEPTVWLAVFFPA</sequence>
<evidence type="ECO:0000313" key="2">
    <source>
        <dbReference type="EMBL" id="EMI19676.1"/>
    </source>
</evidence>
<dbReference type="InterPro" id="IPR014710">
    <property type="entry name" value="RmlC-like_jellyroll"/>
</dbReference>